<evidence type="ECO:0000256" key="2">
    <source>
        <dbReference type="ARBA" id="ARBA00022679"/>
    </source>
</evidence>
<dbReference type="Proteomes" id="UP000650511">
    <property type="component" value="Unassembled WGS sequence"/>
</dbReference>
<dbReference type="RefSeq" id="WP_130649956.1">
    <property type="nucleotide sequence ID" value="NZ_BMHA01000008.1"/>
</dbReference>
<evidence type="ECO:0000256" key="1">
    <source>
        <dbReference type="ARBA" id="ARBA00022676"/>
    </source>
</evidence>
<feature type="domain" description="Glycosyl transferase family 1" evidence="3">
    <location>
        <begin position="178"/>
        <end position="352"/>
    </location>
</feature>
<dbReference type="CDD" id="cd03801">
    <property type="entry name" value="GT4_PimA-like"/>
    <property type="match status" value="1"/>
</dbReference>
<evidence type="ECO:0000313" key="6">
    <source>
        <dbReference type="Proteomes" id="UP000650511"/>
    </source>
</evidence>
<dbReference type="EMBL" id="BMHA01000008">
    <property type="protein sequence ID" value="GGI07263.1"/>
    <property type="molecule type" value="Genomic_DNA"/>
</dbReference>
<dbReference type="PANTHER" id="PTHR45947">
    <property type="entry name" value="SULFOQUINOVOSYL TRANSFERASE SQD2"/>
    <property type="match status" value="1"/>
</dbReference>
<evidence type="ECO:0000259" key="4">
    <source>
        <dbReference type="Pfam" id="PF13439"/>
    </source>
</evidence>
<dbReference type="Gene3D" id="3.40.50.2000">
    <property type="entry name" value="Glycogen Phosphorylase B"/>
    <property type="match status" value="2"/>
</dbReference>
<gene>
    <name evidence="5" type="ORF">GCM10011354_23210</name>
</gene>
<dbReference type="Pfam" id="PF13439">
    <property type="entry name" value="Glyco_transf_4"/>
    <property type="match status" value="1"/>
</dbReference>
<keyword evidence="2 5" id="KW-0808">Transferase</keyword>
<reference evidence="5" key="1">
    <citation type="journal article" date="2014" name="Int. J. Syst. Evol. Microbiol.">
        <title>Complete genome sequence of Corynebacterium casei LMG S-19264T (=DSM 44701T), isolated from a smear-ripened cheese.</title>
        <authorList>
            <consortium name="US DOE Joint Genome Institute (JGI-PGF)"/>
            <person name="Walter F."/>
            <person name="Albersmeier A."/>
            <person name="Kalinowski J."/>
            <person name="Ruckert C."/>
        </authorList>
    </citation>
    <scope>NUCLEOTIDE SEQUENCE</scope>
    <source>
        <strain evidence="5">CGMCC 1.14988</strain>
    </source>
</reference>
<organism evidence="5 6">
    <name type="scientific">Egicoccus halophilus</name>
    <dbReference type="NCBI Taxonomy" id="1670830"/>
    <lineage>
        <taxon>Bacteria</taxon>
        <taxon>Bacillati</taxon>
        <taxon>Actinomycetota</taxon>
        <taxon>Nitriliruptoria</taxon>
        <taxon>Egicoccales</taxon>
        <taxon>Egicoccaceae</taxon>
        <taxon>Egicoccus</taxon>
    </lineage>
</organism>
<dbReference type="InterPro" id="IPR001296">
    <property type="entry name" value="Glyco_trans_1"/>
</dbReference>
<keyword evidence="6" id="KW-1185">Reference proteome</keyword>
<evidence type="ECO:0000313" key="5">
    <source>
        <dbReference type="EMBL" id="GGI07263.1"/>
    </source>
</evidence>
<dbReference type="GO" id="GO:1901137">
    <property type="term" value="P:carbohydrate derivative biosynthetic process"/>
    <property type="evidence" value="ECO:0007669"/>
    <property type="project" value="UniProtKB-ARBA"/>
</dbReference>
<dbReference type="AlphaFoldDB" id="A0A8J3ABB1"/>
<dbReference type="Pfam" id="PF00534">
    <property type="entry name" value="Glycos_transf_1"/>
    <property type="match status" value="1"/>
</dbReference>
<sequence>MRVLWVTNDLPPRAGGIQQFVGNLLERVHPAETLVVGPAGDAEAAAHDAGQPYATVRLPGAVLPTPPTRRRVLAHGRVHRPDVVVLGASWPLGELAAGLRDGLGVPVVSLSHGLEAGLPGVGLGRLVRRATRDLAALTTISDWAEQRLVPHVAAGRVVRIPPGVDVARFTPDVDGSAMRRAWEVPADAPLVGCISRLVPRKGQDQLLATWPRVRERHPDAWLVLVGEGPLEPSLRRRAEALGGRRAGIVLAGRVGWEALPACYAALDVFAMPCRTRRAGTDVEGLGIVYLEAQACGVPAIAGRSGGAPEAVRDGETGTVVDGRDPQALLAALDSWLGDPAARARAGTAGRAWVERQWSWDAIAAGFARVLDEVVGA</sequence>
<feature type="domain" description="Glycosyltransferase subfamily 4-like N-terminal" evidence="4">
    <location>
        <begin position="15"/>
        <end position="168"/>
    </location>
</feature>
<dbReference type="PANTHER" id="PTHR45947:SF3">
    <property type="entry name" value="SULFOQUINOVOSYL TRANSFERASE SQD2"/>
    <property type="match status" value="1"/>
</dbReference>
<dbReference type="SUPFAM" id="SSF53756">
    <property type="entry name" value="UDP-Glycosyltransferase/glycogen phosphorylase"/>
    <property type="match status" value="1"/>
</dbReference>
<dbReference type="InterPro" id="IPR028098">
    <property type="entry name" value="Glyco_trans_4-like_N"/>
</dbReference>
<reference evidence="5" key="2">
    <citation type="submission" date="2020-09" db="EMBL/GenBank/DDBJ databases">
        <authorList>
            <person name="Sun Q."/>
            <person name="Zhou Y."/>
        </authorList>
    </citation>
    <scope>NUCLEOTIDE SEQUENCE</scope>
    <source>
        <strain evidence="5">CGMCC 1.14988</strain>
    </source>
</reference>
<name>A0A8J3ABB1_9ACTN</name>
<protein>
    <submittedName>
        <fullName evidence="5">Glycosyl transferase family 1</fullName>
    </submittedName>
</protein>
<keyword evidence="1" id="KW-0328">Glycosyltransferase</keyword>
<accession>A0A8J3ABB1</accession>
<proteinExistence type="predicted"/>
<evidence type="ECO:0000259" key="3">
    <source>
        <dbReference type="Pfam" id="PF00534"/>
    </source>
</evidence>
<comment type="caution">
    <text evidence="5">The sequence shown here is derived from an EMBL/GenBank/DDBJ whole genome shotgun (WGS) entry which is preliminary data.</text>
</comment>
<dbReference type="GO" id="GO:0016758">
    <property type="term" value="F:hexosyltransferase activity"/>
    <property type="evidence" value="ECO:0007669"/>
    <property type="project" value="TreeGrafter"/>
</dbReference>
<dbReference type="InterPro" id="IPR050194">
    <property type="entry name" value="Glycosyltransferase_grp1"/>
</dbReference>
<dbReference type="OrthoDB" id="9808602at2"/>